<accession>A0AAW1J8W7</accession>
<sequence length="115" mass="12942">MNIEKRGQSEALETAQKILGPELSVAGPLYKWTNYGKGWRSRWFLLRGDGTLSYRKILSPQNLNFLSKSLSDDVTVIGDLTSARLIRVDSCSRWSKCSKKVNKSAVVHLEILITT</sequence>
<dbReference type="InterPro" id="IPR011993">
    <property type="entry name" value="PH-like_dom_sf"/>
</dbReference>
<dbReference type="Gene3D" id="2.30.29.30">
    <property type="entry name" value="Pleckstrin-homology domain (PH domain)/Phosphotyrosine-binding domain (PTB)"/>
    <property type="match status" value="1"/>
</dbReference>
<evidence type="ECO:0000313" key="2">
    <source>
        <dbReference type="Proteomes" id="UP001443914"/>
    </source>
</evidence>
<evidence type="ECO:0008006" key="3">
    <source>
        <dbReference type="Google" id="ProtNLM"/>
    </source>
</evidence>
<protein>
    <recommendedName>
        <fullName evidence="3">PH domain-containing protein</fullName>
    </recommendedName>
</protein>
<organism evidence="1 2">
    <name type="scientific">Saponaria officinalis</name>
    <name type="common">Common soapwort</name>
    <name type="synonym">Lychnis saponaria</name>
    <dbReference type="NCBI Taxonomy" id="3572"/>
    <lineage>
        <taxon>Eukaryota</taxon>
        <taxon>Viridiplantae</taxon>
        <taxon>Streptophyta</taxon>
        <taxon>Embryophyta</taxon>
        <taxon>Tracheophyta</taxon>
        <taxon>Spermatophyta</taxon>
        <taxon>Magnoliopsida</taxon>
        <taxon>eudicotyledons</taxon>
        <taxon>Gunneridae</taxon>
        <taxon>Pentapetalae</taxon>
        <taxon>Caryophyllales</taxon>
        <taxon>Caryophyllaceae</taxon>
        <taxon>Caryophylleae</taxon>
        <taxon>Saponaria</taxon>
    </lineage>
</organism>
<reference evidence="1" key="1">
    <citation type="submission" date="2024-03" db="EMBL/GenBank/DDBJ databases">
        <title>WGS assembly of Saponaria officinalis var. Norfolk2.</title>
        <authorList>
            <person name="Jenkins J."/>
            <person name="Shu S."/>
            <person name="Grimwood J."/>
            <person name="Barry K."/>
            <person name="Goodstein D."/>
            <person name="Schmutz J."/>
            <person name="Leebens-Mack J."/>
            <person name="Osbourn A."/>
        </authorList>
    </citation>
    <scope>NUCLEOTIDE SEQUENCE [LARGE SCALE GENOMIC DNA]</scope>
    <source>
        <strain evidence="1">JIC</strain>
    </source>
</reference>
<dbReference type="Proteomes" id="UP001443914">
    <property type="component" value="Unassembled WGS sequence"/>
</dbReference>
<dbReference type="EMBL" id="JBDFQZ010000008">
    <property type="protein sequence ID" value="KAK9698381.1"/>
    <property type="molecule type" value="Genomic_DNA"/>
</dbReference>
<proteinExistence type="predicted"/>
<dbReference type="SUPFAM" id="SSF50729">
    <property type="entry name" value="PH domain-like"/>
    <property type="match status" value="1"/>
</dbReference>
<gene>
    <name evidence="1" type="ORF">RND81_08G100400</name>
</gene>
<keyword evidence="2" id="KW-1185">Reference proteome</keyword>
<evidence type="ECO:0000313" key="1">
    <source>
        <dbReference type="EMBL" id="KAK9698381.1"/>
    </source>
</evidence>
<dbReference type="AlphaFoldDB" id="A0AAW1J8W7"/>
<name>A0AAW1J8W7_SAPOF</name>
<comment type="caution">
    <text evidence="1">The sequence shown here is derived from an EMBL/GenBank/DDBJ whole genome shotgun (WGS) entry which is preliminary data.</text>
</comment>